<comment type="similarity">
    <text evidence="1 5">Belongs to the heat shock protein 70 family.</text>
</comment>
<dbReference type="InterPro" id="IPR029047">
    <property type="entry name" value="HSP70_peptide-bd_sf"/>
</dbReference>
<accession>A0A540WSG2</accession>
<dbReference type="PROSITE" id="PS00297">
    <property type="entry name" value="HSP70_1"/>
    <property type="match status" value="1"/>
</dbReference>
<dbReference type="Gene3D" id="2.60.34.10">
    <property type="entry name" value="Substrate Binding Domain Of DNAk, Chain A, domain 1"/>
    <property type="match status" value="1"/>
</dbReference>
<dbReference type="PROSITE" id="PS00329">
    <property type="entry name" value="HSP70_2"/>
    <property type="match status" value="1"/>
</dbReference>
<dbReference type="InterPro" id="IPR043129">
    <property type="entry name" value="ATPase_NBD"/>
</dbReference>
<dbReference type="GO" id="GO:0140662">
    <property type="term" value="F:ATP-dependent protein folding chaperone"/>
    <property type="evidence" value="ECO:0007669"/>
    <property type="project" value="InterPro"/>
</dbReference>
<dbReference type="Gene3D" id="3.30.420.40">
    <property type="match status" value="2"/>
</dbReference>
<dbReference type="InterPro" id="IPR013126">
    <property type="entry name" value="Hsp_70_fam"/>
</dbReference>
<dbReference type="SUPFAM" id="SSF100920">
    <property type="entry name" value="Heat shock protein 70kD (HSP70), peptide-binding domain"/>
    <property type="match status" value="1"/>
</dbReference>
<comment type="caution">
    <text evidence="6">The sequence shown here is derived from an EMBL/GenBank/DDBJ whole genome shotgun (WGS) entry which is preliminary data.</text>
</comment>
<dbReference type="PROSITE" id="PS01036">
    <property type="entry name" value="HSP70_3"/>
    <property type="match status" value="1"/>
</dbReference>
<gene>
    <name evidence="6" type="ORF">FJV41_31500</name>
</gene>
<dbReference type="InterPro" id="IPR018181">
    <property type="entry name" value="Heat_shock_70_CS"/>
</dbReference>
<dbReference type="RefSeq" id="WP_141646296.1">
    <property type="nucleotide sequence ID" value="NZ_VIFM01000162.1"/>
</dbReference>
<dbReference type="Gene3D" id="3.90.640.10">
    <property type="entry name" value="Actin, Chain A, domain 4"/>
    <property type="match status" value="1"/>
</dbReference>
<dbReference type="PRINTS" id="PR00301">
    <property type="entry name" value="HEATSHOCK70"/>
</dbReference>
<evidence type="ECO:0000256" key="3">
    <source>
        <dbReference type="ARBA" id="ARBA00022840"/>
    </source>
</evidence>
<evidence type="ECO:0000256" key="2">
    <source>
        <dbReference type="ARBA" id="ARBA00022741"/>
    </source>
</evidence>
<sequence length="578" mass="62600">MSPFSKSPILGIDLGTTYSLVSVFSEGRPVLIPNSLGEFLTPSAVALDEQGQVLVGAAARSRGVLHPEQAALAFKRDMGTSRVYRLGDRTYSPQELSALVLAALKRDAEAFLGMAVEEAVITVPAYFGDPQRQATRDAGAIAGLKVERIINEPTAAALAYGLHERNRELKAVVLDLGGGTFDVTVLEIIEGVVEIQSSAGDARLGGEDFDTLLARHVAQRLRQDKGFDLETHAPGWARLREACEAAKRRLSQTESTRIVLPELPVAEGKKLDFEFALTREDAEYAWASALERMRGPIHRALQDASLKATDIEEVLLVGGSTRMPCVTTFATQVFGRLPLRKLPPDEAVSMGAAVQAAMKAGDQAVDDLVVTDVAPFTLGVSTAAQAGHRRITGIFSPILERGTVIPASRVERYWTAGDFQREIRLEVYQGEHAQCSDNVKLGEYAFSGLPPAPAGEQSIDVRFSYDLNGILEVEVTVVTTGRKEAFVIEQRPGKLSPGQIEEARRSMAALKLHPQDALPNTTALARADALHVQLTGRAREELAAAIASFRLALQTQRPEVITPAREHLTGLTAHLRER</sequence>
<organism evidence="6 7">
    <name type="scientific">Myxococcus llanfairpwllgwyngyllgogerychwyrndrobwllllantysiliogogogochensis</name>
    <dbReference type="NCBI Taxonomy" id="2590453"/>
    <lineage>
        <taxon>Bacteria</taxon>
        <taxon>Pseudomonadati</taxon>
        <taxon>Myxococcota</taxon>
        <taxon>Myxococcia</taxon>
        <taxon>Myxococcales</taxon>
        <taxon>Cystobacterineae</taxon>
        <taxon>Myxococcaceae</taxon>
        <taxon>Myxococcus</taxon>
    </lineage>
</organism>
<dbReference type="Proteomes" id="UP000315369">
    <property type="component" value="Unassembled WGS sequence"/>
</dbReference>
<dbReference type="FunFam" id="3.90.640.10:FF:000003">
    <property type="entry name" value="Molecular chaperone DnaK"/>
    <property type="match status" value="1"/>
</dbReference>
<evidence type="ECO:0000256" key="1">
    <source>
        <dbReference type="ARBA" id="ARBA00007381"/>
    </source>
</evidence>
<evidence type="ECO:0000256" key="5">
    <source>
        <dbReference type="RuleBase" id="RU003322"/>
    </source>
</evidence>
<dbReference type="PANTHER" id="PTHR19375">
    <property type="entry name" value="HEAT SHOCK PROTEIN 70KDA"/>
    <property type="match status" value="1"/>
</dbReference>
<name>A0A540WSG2_9BACT</name>
<dbReference type="SUPFAM" id="SSF53067">
    <property type="entry name" value="Actin-like ATPase domain"/>
    <property type="match status" value="2"/>
</dbReference>
<dbReference type="OrthoDB" id="9766019at2"/>
<keyword evidence="7" id="KW-1185">Reference proteome</keyword>
<dbReference type="GO" id="GO:0005524">
    <property type="term" value="F:ATP binding"/>
    <property type="evidence" value="ECO:0007669"/>
    <property type="project" value="UniProtKB-KW"/>
</dbReference>
<evidence type="ECO:0000256" key="4">
    <source>
        <dbReference type="ARBA" id="ARBA00023186"/>
    </source>
</evidence>
<keyword evidence="3 5" id="KW-0067">ATP-binding</keyword>
<evidence type="ECO:0000313" key="7">
    <source>
        <dbReference type="Proteomes" id="UP000315369"/>
    </source>
</evidence>
<dbReference type="EMBL" id="VIFM01000162">
    <property type="protein sequence ID" value="TQF11949.1"/>
    <property type="molecule type" value="Genomic_DNA"/>
</dbReference>
<evidence type="ECO:0000313" key="6">
    <source>
        <dbReference type="EMBL" id="TQF11949.1"/>
    </source>
</evidence>
<keyword evidence="4" id="KW-0143">Chaperone</keyword>
<protein>
    <submittedName>
        <fullName evidence="6">Hsp70 family protein</fullName>
    </submittedName>
</protein>
<dbReference type="AlphaFoldDB" id="A0A540WSG2"/>
<reference evidence="6 7" key="1">
    <citation type="submission" date="2019-06" db="EMBL/GenBank/DDBJ databases">
        <authorList>
            <person name="Livingstone P."/>
            <person name="Whitworth D."/>
        </authorList>
    </citation>
    <scope>NUCLEOTIDE SEQUENCE [LARGE SCALE GENOMIC DNA]</scope>
    <source>
        <strain evidence="6 7">AM401</strain>
    </source>
</reference>
<dbReference type="Pfam" id="PF00012">
    <property type="entry name" value="HSP70"/>
    <property type="match status" value="2"/>
</dbReference>
<keyword evidence="2 5" id="KW-0547">Nucleotide-binding</keyword>
<proteinExistence type="inferred from homology"/>
<dbReference type="FunFam" id="3.30.420.40:FF:000071">
    <property type="entry name" value="Molecular chaperone DnaK"/>
    <property type="match status" value="1"/>
</dbReference>